<evidence type="ECO:0000256" key="3">
    <source>
        <dbReference type="PIRSR" id="PIRSR005384-1"/>
    </source>
</evidence>
<feature type="binding site" evidence="4">
    <location>
        <position position="109"/>
    </location>
    <ligand>
        <name>D-ribulose 5-phosphate</name>
        <dbReference type="ChEBI" id="CHEBI:58121"/>
    </ligand>
</feature>
<accession>A0A9D1D2W8</accession>
<feature type="active site" description="Proton acceptor" evidence="3">
    <location>
        <position position="65"/>
    </location>
</feature>
<dbReference type="GO" id="GO:0019316">
    <property type="term" value="P:D-allose catabolic process"/>
    <property type="evidence" value="ECO:0007669"/>
    <property type="project" value="TreeGrafter"/>
</dbReference>
<dbReference type="Proteomes" id="UP000824261">
    <property type="component" value="Unassembled WGS sequence"/>
</dbReference>
<evidence type="ECO:0000256" key="1">
    <source>
        <dbReference type="ARBA" id="ARBA00008754"/>
    </source>
</evidence>
<feature type="binding site" evidence="4">
    <location>
        <position position="136"/>
    </location>
    <ligand>
        <name>D-ribulose 5-phosphate</name>
        <dbReference type="ChEBI" id="CHEBI:58121"/>
    </ligand>
</feature>
<reference evidence="5" key="1">
    <citation type="submission" date="2020-10" db="EMBL/GenBank/DDBJ databases">
        <authorList>
            <person name="Gilroy R."/>
        </authorList>
    </citation>
    <scope>NUCLEOTIDE SEQUENCE</scope>
    <source>
        <strain evidence="5">ChiGjej1B1-2707</strain>
    </source>
</reference>
<dbReference type="InterPro" id="IPR036569">
    <property type="entry name" value="RpiB_LacA_LacB_sf"/>
</dbReference>
<protein>
    <submittedName>
        <fullName evidence="5">Ribose 5-phosphate isomerase B</fullName>
        <ecNumber evidence="5">5.3.1.6</ecNumber>
    </submittedName>
</protein>
<evidence type="ECO:0000313" key="5">
    <source>
        <dbReference type="EMBL" id="HIR00661.1"/>
    </source>
</evidence>
<dbReference type="GO" id="GO:0009052">
    <property type="term" value="P:pentose-phosphate shunt, non-oxidative branch"/>
    <property type="evidence" value="ECO:0007669"/>
    <property type="project" value="TreeGrafter"/>
</dbReference>
<feature type="active site" description="Proton donor" evidence="3">
    <location>
        <position position="98"/>
    </location>
</feature>
<comment type="similarity">
    <text evidence="1">Belongs to the LacAB/RpiB family.</text>
</comment>
<feature type="binding site" evidence="4">
    <location>
        <position position="99"/>
    </location>
    <ligand>
        <name>D-ribulose 5-phosphate</name>
        <dbReference type="ChEBI" id="CHEBI:58121"/>
    </ligand>
</feature>
<dbReference type="NCBIfam" id="TIGR00689">
    <property type="entry name" value="rpiB_lacA_lacB"/>
    <property type="match status" value="1"/>
</dbReference>
<dbReference type="PANTHER" id="PTHR30345">
    <property type="entry name" value="RIBOSE-5-PHOSPHATE ISOMERASE B"/>
    <property type="match status" value="1"/>
</dbReference>
<dbReference type="Pfam" id="PF02502">
    <property type="entry name" value="LacAB_rpiB"/>
    <property type="match status" value="1"/>
</dbReference>
<proteinExistence type="inferred from homology"/>
<dbReference type="InterPro" id="IPR004785">
    <property type="entry name" value="RpiB"/>
</dbReference>
<reference evidence="5" key="2">
    <citation type="journal article" date="2021" name="PeerJ">
        <title>Extensive microbial diversity within the chicken gut microbiome revealed by metagenomics and culture.</title>
        <authorList>
            <person name="Gilroy R."/>
            <person name="Ravi A."/>
            <person name="Getino M."/>
            <person name="Pursley I."/>
            <person name="Horton D.L."/>
            <person name="Alikhan N.F."/>
            <person name="Baker D."/>
            <person name="Gharbi K."/>
            <person name="Hall N."/>
            <person name="Watson M."/>
            <person name="Adriaenssens E.M."/>
            <person name="Foster-Nyarko E."/>
            <person name="Jarju S."/>
            <person name="Secka A."/>
            <person name="Antonio M."/>
            <person name="Oren A."/>
            <person name="Chaudhuri R.R."/>
            <person name="La Ragione R."/>
            <person name="Hildebrand F."/>
            <person name="Pallen M.J."/>
        </authorList>
    </citation>
    <scope>NUCLEOTIDE SEQUENCE</scope>
    <source>
        <strain evidence="5">ChiGjej1B1-2707</strain>
    </source>
</reference>
<dbReference type="PIRSF" id="PIRSF005384">
    <property type="entry name" value="RpiB_LacA_B"/>
    <property type="match status" value="1"/>
</dbReference>
<sequence length="144" mass="15512">MKISIASDHAGFEQKERLRAFLEGLGHEVIDRGPANDDRVDYPDYAVPVAHDVADGQAERGVLVCGTGIGMALAADKVAGIRAANIITPQFAALCREHNDANVITLSGRFVEPEVNEEILRVFLSTDFGGGRHTGRVEKIMGLD</sequence>
<dbReference type="NCBIfam" id="TIGR01120">
    <property type="entry name" value="rpiB"/>
    <property type="match status" value="1"/>
</dbReference>
<dbReference type="NCBIfam" id="NF004051">
    <property type="entry name" value="PRK05571.1"/>
    <property type="match status" value="1"/>
</dbReference>
<evidence type="ECO:0000313" key="6">
    <source>
        <dbReference type="Proteomes" id="UP000824261"/>
    </source>
</evidence>
<dbReference type="GO" id="GO:0004751">
    <property type="term" value="F:ribose-5-phosphate isomerase activity"/>
    <property type="evidence" value="ECO:0007669"/>
    <property type="project" value="UniProtKB-EC"/>
</dbReference>
<name>A0A9D1D2W8_9ACTN</name>
<keyword evidence="2 5" id="KW-0413">Isomerase</keyword>
<dbReference type="Gene3D" id="3.40.1400.10">
    <property type="entry name" value="Sugar-phosphate isomerase, RpiB/LacA/LacB"/>
    <property type="match status" value="1"/>
</dbReference>
<feature type="binding site" evidence="4">
    <location>
        <position position="132"/>
    </location>
    <ligand>
        <name>D-ribulose 5-phosphate</name>
        <dbReference type="ChEBI" id="CHEBI:58121"/>
    </ligand>
</feature>
<comment type="caution">
    <text evidence="5">The sequence shown here is derived from an EMBL/GenBank/DDBJ whole genome shotgun (WGS) entry which is preliminary data.</text>
</comment>
<dbReference type="EC" id="5.3.1.6" evidence="5"/>
<evidence type="ECO:0000256" key="2">
    <source>
        <dbReference type="ARBA" id="ARBA00023235"/>
    </source>
</evidence>
<organism evidence="5 6">
    <name type="scientific">Candidatus Aveggerthella stercoripullorum</name>
    <dbReference type="NCBI Taxonomy" id="2840688"/>
    <lineage>
        <taxon>Bacteria</taxon>
        <taxon>Bacillati</taxon>
        <taxon>Actinomycetota</taxon>
        <taxon>Coriobacteriia</taxon>
        <taxon>Eggerthellales</taxon>
        <taxon>Eggerthellaceae</taxon>
        <taxon>Eggerthellaceae incertae sedis</taxon>
        <taxon>Candidatus Aveggerthella</taxon>
    </lineage>
</organism>
<evidence type="ECO:0000256" key="4">
    <source>
        <dbReference type="PIRSR" id="PIRSR005384-2"/>
    </source>
</evidence>
<dbReference type="PANTHER" id="PTHR30345:SF0">
    <property type="entry name" value="DNA DAMAGE-REPAIR_TOLERATION PROTEIN DRT102"/>
    <property type="match status" value="1"/>
</dbReference>
<dbReference type="EMBL" id="DVGB01000001">
    <property type="protein sequence ID" value="HIR00661.1"/>
    <property type="molecule type" value="Genomic_DNA"/>
</dbReference>
<gene>
    <name evidence="5" type="primary">rpiB</name>
    <name evidence="5" type="ORF">IAA69_00060</name>
</gene>
<feature type="binding site" evidence="4">
    <location>
        <begin position="66"/>
        <end position="70"/>
    </location>
    <ligand>
        <name>D-ribulose 5-phosphate</name>
        <dbReference type="ChEBI" id="CHEBI:58121"/>
    </ligand>
</feature>
<dbReference type="SUPFAM" id="SSF89623">
    <property type="entry name" value="Ribose/Galactose isomerase RpiB/AlsB"/>
    <property type="match status" value="1"/>
</dbReference>
<dbReference type="InterPro" id="IPR003500">
    <property type="entry name" value="RpiB_LacA_LacB"/>
</dbReference>
<dbReference type="AlphaFoldDB" id="A0A9D1D2W8"/>
<feature type="binding site" evidence="4">
    <location>
        <begin position="8"/>
        <end position="9"/>
    </location>
    <ligand>
        <name>D-ribulose 5-phosphate</name>
        <dbReference type="ChEBI" id="CHEBI:58121"/>
    </ligand>
</feature>